<dbReference type="GO" id="GO:0004526">
    <property type="term" value="F:ribonuclease P activity"/>
    <property type="evidence" value="ECO:0007669"/>
    <property type="project" value="TreeGrafter"/>
</dbReference>
<dbReference type="Proteomes" id="UP000000707">
    <property type="component" value="Unassembled WGS sequence"/>
</dbReference>
<dbReference type="eggNOG" id="ENOG502S6UT">
    <property type="taxonomic scope" value="Eukaryota"/>
</dbReference>
<proteinExistence type="predicted"/>
<reference evidence="2 3" key="1">
    <citation type="journal article" date="2011" name="Proc. Natl. Acad. Sci. U.S.A.">
        <title>Comparative genomics of xylose-fermenting fungi for enhanced biofuel production.</title>
        <authorList>
            <person name="Wohlbach D.J."/>
            <person name="Kuo A."/>
            <person name="Sato T.K."/>
            <person name="Potts K.M."/>
            <person name="Salamov A.A."/>
            <person name="LaButti K.M."/>
            <person name="Sun H."/>
            <person name="Clum A."/>
            <person name="Pangilinan J.L."/>
            <person name="Lindquist E.A."/>
            <person name="Lucas S."/>
            <person name="Lapidus A."/>
            <person name="Jin M."/>
            <person name="Gunawan C."/>
            <person name="Balan V."/>
            <person name="Dale B.E."/>
            <person name="Jeffries T.W."/>
            <person name="Zinkel R."/>
            <person name="Barry K.W."/>
            <person name="Grigoriev I.V."/>
            <person name="Gasch A.P."/>
        </authorList>
    </citation>
    <scope>NUCLEOTIDE SEQUENCE [LARGE SCALE GENOMIC DNA]</scope>
    <source>
        <strain evidence="3">ATCC 10573 / BCRC 21748 / CBS 615 / JCM 9827 / NBRC 10315 / NRRL Y-1498 / VKM Y-70</strain>
    </source>
</reference>
<dbReference type="PANTHER" id="PTHR28272:SF1">
    <property type="entry name" value="RIBONUCLEASES P_MRP PROTEIN SUBUNIT POP3"/>
    <property type="match status" value="1"/>
</dbReference>
<dbReference type="PANTHER" id="PTHR28272">
    <property type="entry name" value="RIBONUCLEASES P/MRP PROTEIN SUBUNIT POP3"/>
    <property type="match status" value="1"/>
</dbReference>
<dbReference type="InterPro" id="IPR013241">
    <property type="entry name" value="RNase_P_Pop3"/>
</dbReference>
<dbReference type="GO" id="GO:0006364">
    <property type="term" value="P:rRNA processing"/>
    <property type="evidence" value="ECO:0007669"/>
    <property type="project" value="InterPro"/>
</dbReference>
<dbReference type="GO" id="GO:0005829">
    <property type="term" value="C:cytosol"/>
    <property type="evidence" value="ECO:0007669"/>
    <property type="project" value="TreeGrafter"/>
</dbReference>
<dbReference type="STRING" id="590646.G3B706"/>
<accession>G3B706</accession>
<evidence type="ECO:0000313" key="2">
    <source>
        <dbReference type="EMBL" id="EGV63066.1"/>
    </source>
</evidence>
<dbReference type="Pfam" id="PF08228">
    <property type="entry name" value="RNase_P_pop3"/>
    <property type="match status" value="1"/>
</dbReference>
<dbReference type="EMBL" id="GL996524">
    <property type="protein sequence ID" value="EGV63066.1"/>
    <property type="molecule type" value="Genomic_DNA"/>
</dbReference>
<dbReference type="OrthoDB" id="20109at2759"/>
<evidence type="ECO:0000256" key="1">
    <source>
        <dbReference type="SAM" id="MobiDB-lite"/>
    </source>
</evidence>
<gene>
    <name evidence="2" type="ORF">CANTEDRAFT_114377</name>
</gene>
<keyword evidence="3" id="KW-1185">Reference proteome</keyword>
<protein>
    <submittedName>
        <fullName evidence="2">Uncharacterized protein</fullName>
    </submittedName>
</protein>
<feature type="compositionally biased region" description="Low complexity" evidence="1">
    <location>
        <begin position="16"/>
        <end position="29"/>
    </location>
</feature>
<organism evidence="3">
    <name type="scientific">Candida tenuis (strain ATCC 10573 / BCRC 21748 / CBS 615 / JCM 9827 / NBRC 10315 / NRRL Y-1498 / VKM Y-70)</name>
    <name type="common">Yeast</name>
    <name type="synonym">Yamadazyma tenuis</name>
    <dbReference type="NCBI Taxonomy" id="590646"/>
    <lineage>
        <taxon>Eukaryota</taxon>
        <taxon>Fungi</taxon>
        <taxon>Dikarya</taxon>
        <taxon>Ascomycota</taxon>
        <taxon>Saccharomycotina</taxon>
        <taxon>Pichiomycetes</taxon>
        <taxon>Debaryomycetaceae</taxon>
        <taxon>Yamadazyma</taxon>
    </lineage>
</organism>
<dbReference type="GO" id="GO:0005655">
    <property type="term" value="C:nucleolar ribonuclease P complex"/>
    <property type="evidence" value="ECO:0007669"/>
    <property type="project" value="TreeGrafter"/>
</dbReference>
<dbReference type="HOGENOM" id="CLU_047273_0_0_1"/>
<dbReference type="AlphaFoldDB" id="G3B706"/>
<dbReference type="GO" id="GO:0000172">
    <property type="term" value="C:ribonuclease MRP complex"/>
    <property type="evidence" value="ECO:0007669"/>
    <property type="project" value="TreeGrafter"/>
</dbReference>
<evidence type="ECO:0000313" key="3">
    <source>
        <dbReference type="Proteomes" id="UP000000707"/>
    </source>
</evidence>
<sequence>MSSKSKRTQAPNPPDSSSSESKTGNSNGKKVTKPTGNSLKEREKRKKQVFKPVLDNPFTQIQWPFIEPELGSHVVESLEVLLTPVGQYHKNITAKGAPMPKFLDGFTFGFNPTTEALERQANTKHPDADKQIRYVFVCRYDIIPSILTQHFPVLTYTALRNSHHTIKLIQLPKGAIDRLSQASGINDLSILSVTGNAPGVEGFFDLYNSVPEVQIPFLEPILKKRGNFKSPLIKLISTSAPVGSSSKKKPQK</sequence>
<dbReference type="GO" id="GO:0008033">
    <property type="term" value="P:tRNA processing"/>
    <property type="evidence" value="ECO:0007669"/>
    <property type="project" value="InterPro"/>
</dbReference>
<feature type="region of interest" description="Disordered" evidence="1">
    <location>
        <begin position="1"/>
        <end position="51"/>
    </location>
</feature>
<dbReference type="GO" id="GO:0034965">
    <property type="term" value="P:intronic box C/D snoRNA processing"/>
    <property type="evidence" value="ECO:0007669"/>
    <property type="project" value="TreeGrafter"/>
</dbReference>
<name>G3B706_CANTC</name>
<dbReference type="GO" id="GO:0000171">
    <property type="term" value="F:ribonuclease MRP activity"/>
    <property type="evidence" value="ECO:0007669"/>
    <property type="project" value="TreeGrafter"/>
</dbReference>